<proteinExistence type="predicted"/>
<sequence length="54" mass="6530">MKAQKITEELDERFEEMSMLFDIELESWFNADTFYCEGCAEEFIRTWPGINNRD</sequence>
<comment type="caution">
    <text evidence="1">The sequence shown here is derived from an EMBL/GenBank/DDBJ whole genome shotgun (WGS) entry which is preliminary data.</text>
</comment>
<protein>
    <submittedName>
        <fullName evidence="1">Uncharacterized protein</fullName>
    </submittedName>
</protein>
<dbReference type="Proteomes" id="UP001469365">
    <property type="component" value="Unassembled WGS sequence"/>
</dbReference>
<reference evidence="1 2" key="1">
    <citation type="submission" date="2024-04" db="EMBL/GenBank/DDBJ databases">
        <title>draft genome sequnece of Paenibacillus filicis.</title>
        <authorList>
            <person name="Kim D.-U."/>
        </authorList>
    </citation>
    <scope>NUCLEOTIDE SEQUENCE [LARGE SCALE GENOMIC DNA]</scope>
    <source>
        <strain evidence="1 2">KACC14197</strain>
    </source>
</reference>
<accession>A0ABU9DPW6</accession>
<organism evidence="1 2">
    <name type="scientific">Paenibacillus filicis</name>
    <dbReference type="NCBI Taxonomy" id="669464"/>
    <lineage>
        <taxon>Bacteria</taxon>
        <taxon>Bacillati</taxon>
        <taxon>Bacillota</taxon>
        <taxon>Bacilli</taxon>
        <taxon>Bacillales</taxon>
        <taxon>Paenibacillaceae</taxon>
        <taxon>Paenibacillus</taxon>
    </lineage>
</organism>
<keyword evidence="2" id="KW-1185">Reference proteome</keyword>
<dbReference type="EMBL" id="JBBPCC010000017">
    <property type="protein sequence ID" value="MEK8130898.1"/>
    <property type="molecule type" value="Genomic_DNA"/>
</dbReference>
<dbReference type="RefSeq" id="WP_341418039.1">
    <property type="nucleotide sequence ID" value="NZ_JBBPCC010000017.1"/>
</dbReference>
<evidence type="ECO:0000313" key="1">
    <source>
        <dbReference type="EMBL" id="MEK8130898.1"/>
    </source>
</evidence>
<name>A0ABU9DPW6_9BACL</name>
<gene>
    <name evidence="1" type="ORF">WMW72_23615</name>
</gene>
<evidence type="ECO:0000313" key="2">
    <source>
        <dbReference type="Proteomes" id="UP001469365"/>
    </source>
</evidence>